<protein>
    <submittedName>
        <fullName evidence="1">Uncharacterized protein</fullName>
    </submittedName>
</protein>
<comment type="caution">
    <text evidence="1">The sequence shown here is derived from an EMBL/GenBank/DDBJ whole genome shotgun (WGS) entry which is preliminary data.</text>
</comment>
<gene>
    <name evidence="1" type="ORF">A2Y67_03810</name>
</gene>
<dbReference type="AlphaFoldDB" id="A0A1G1XS64"/>
<sequence>MVQFGYAHCKLLLPAPSLAEGLTMTQERAFSPAPTLFNLTLFYGIIFIDKTPDQGLAARYFK</sequence>
<evidence type="ECO:0000313" key="2">
    <source>
        <dbReference type="Proteomes" id="UP000176260"/>
    </source>
</evidence>
<proteinExistence type="predicted"/>
<name>A0A1G1XS64_9BACT</name>
<accession>A0A1G1XS64</accession>
<organism evidence="1 2">
    <name type="scientific">Candidatus Buchananbacteria bacterium RBG_13_39_9</name>
    <dbReference type="NCBI Taxonomy" id="1797531"/>
    <lineage>
        <taxon>Bacteria</taxon>
        <taxon>Candidatus Buchananiibacteriota</taxon>
    </lineage>
</organism>
<dbReference type="Proteomes" id="UP000176260">
    <property type="component" value="Unassembled WGS sequence"/>
</dbReference>
<reference evidence="1 2" key="1">
    <citation type="journal article" date="2016" name="Nat. Commun.">
        <title>Thousands of microbial genomes shed light on interconnected biogeochemical processes in an aquifer system.</title>
        <authorList>
            <person name="Anantharaman K."/>
            <person name="Brown C.T."/>
            <person name="Hug L.A."/>
            <person name="Sharon I."/>
            <person name="Castelle C.J."/>
            <person name="Probst A.J."/>
            <person name="Thomas B.C."/>
            <person name="Singh A."/>
            <person name="Wilkins M.J."/>
            <person name="Karaoz U."/>
            <person name="Brodie E.L."/>
            <person name="Williams K.H."/>
            <person name="Hubbard S.S."/>
            <person name="Banfield J.F."/>
        </authorList>
    </citation>
    <scope>NUCLEOTIDE SEQUENCE [LARGE SCALE GENOMIC DNA]</scope>
</reference>
<dbReference type="EMBL" id="MHIA01000006">
    <property type="protein sequence ID" value="OGY42821.1"/>
    <property type="molecule type" value="Genomic_DNA"/>
</dbReference>
<evidence type="ECO:0000313" key="1">
    <source>
        <dbReference type="EMBL" id="OGY42821.1"/>
    </source>
</evidence>